<evidence type="ECO:0000256" key="3">
    <source>
        <dbReference type="ARBA" id="ARBA00022490"/>
    </source>
</evidence>
<dbReference type="SUPFAM" id="SSF100934">
    <property type="entry name" value="Heat shock protein 70kD (HSP70), C-terminal subdomain"/>
    <property type="match status" value="2"/>
</dbReference>
<protein>
    <submittedName>
        <fullName evidence="8">Uncharacterized protein</fullName>
    </submittedName>
</protein>
<dbReference type="SUPFAM" id="SSF100920">
    <property type="entry name" value="Heat shock protein 70kD (HSP70), peptide-binding domain"/>
    <property type="match status" value="1"/>
</dbReference>
<sequence length="859" mass="96224">MSVIGYDLGNLSCYIAVARQGGIETIANEFSDRNTPCIVSLTSKERSIGSAAKTQIISNYKNTISNFKRLLGRPFDDPFVQNEMKDLPYKLSRTADGGVGVRVKYAGEDVEFSMAQVCGMLLTKLRSITEVNLKKPVQDCVLSVPSFFSEVQRRNLLAAARIANLNCLRLFNDTTAVALAYGIYKQDLPAAEEKPRIIIFVDMGHSSLQVAAVAFNKGKLKVLATSFDPYLGGRDFDRLLFNHFADLFKDKYRIDVRTNKRAELRLLIECEKLKKQLSSNSGRMTLNIECLMDDKDVQGAMTRTDFEALCAPLIQRVEKPLRTILQDAKLQSQDITSIEIVGGATRMPAVKSTIAEVFGMKVSTTLNADEAVARGCALQCAMLSPTFKVRDFTVIDCTPYSISLSWIAPMGEEGDMEIFPQFHPAPFSKMLSFYRKEPFALQARYTNAEQIHYPCQDIGKFCIDNVTPNQEGDGSKIKVKVRLNIHGLFSVIQASIVEKVVVENGDERMETQEEVKPVDPQVSCSNLLCTTQAPVDNQTPNPEPMGESTSPGDTENKENTNANSTSREQVVMYNLSGNNSSNEDVKPSTEAAEKVEKKKVKVKSKDLPFHSQLYMNITEQEIQHMFEVENKMIMNDKLECETSEAKNLLEEYVYDMRGKLFDKYEGYTTEQDRTEFGKILEATEHWLYEDGEDEMKAVYVDKLAQLKQVGNPILRRYTEAQARPAAFEQLGGALQKVSKFLHNYSEKDEKYSHIQQEDVDKVKKSSESTAQWYNEMMQKQSALPKPSDPIVTVAEITGKLKTMEGICNPIINTPKPEVKEVPPADAEPAAEVPPSKDTAKDAKDTKDPAEEPKVDMDLD</sequence>
<evidence type="ECO:0000256" key="5">
    <source>
        <dbReference type="ARBA" id="ARBA00022741"/>
    </source>
</evidence>
<evidence type="ECO:0000256" key="4">
    <source>
        <dbReference type="ARBA" id="ARBA00022553"/>
    </source>
</evidence>
<dbReference type="Ensembl" id="ENSCSAVT00000017793.1">
    <property type="protein sequence ID" value="ENSCSAVP00000017601.1"/>
    <property type="gene ID" value="ENSCSAVG00000010360.1"/>
</dbReference>
<accession>H2ZJ35</accession>
<dbReference type="PROSITE" id="PS01036">
    <property type="entry name" value="HSP70_3"/>
    <property type="match status" value="1"/>
</dbReference>
<keyword evidence="3" id="KW-0963">Cytoplasm</keyword>
<dbReference type="GO" id="GO:0005634">
    <property type="term" value="C:nucleus"/>
    <property type="evidence" value="ECO:0007669"/>
    <property type="project" value="TreeGrafter"/>
</dbReference>
<dbReference type="Gene3D" id="3.30.30.30">
    <property type="match status" value="1"/>
</dbReference>
<comment type="subcellular location">
    <subcellularLocation>
        <location evidence="1">Cytoplasm</location>
    </subcellularLocation>
</comment>
<reference evidence="8" key="2">
    <citation type="submission" date="2025-08" db="UniProtKB">
        <authorList>
            <consortium name="Ensembl"/>
        </authorList>
    </citation>
    <scope>IDENTIFICATION</scope>
</reference>
<dbReference type="FunFam" id="3.30.420.40:FF:000767">
    <property type="entry name" value="Heat shock protein 70 (HSP70)-4, putative"/>
    <property type="match status" value="1"/>
</dbReference>
<dbReference type="FunFam" id="3.30.30.30:FF:000002">
    <property type="entry name" value="Heat shock 70 kDa protein 4"/>
    <property type="match status" value="1"/>
</dbReference>
<feature type="compositionally biased region" description="Polar residues" evidence="7">
    <location>
        <begin position="547"/>
        <end position="567"/>
    </location>
</feature>
<feature type="region of interest" description="Disordered" evidence="7">
    <location>
        <begin position="532"/>
        <end position="567"/>
    </location>
</feature>
<organism evidence="8 9">
    <name type="scientific">Ciona savignyi</name>
    <name type="common">Pacific transparent sea squirt</name>
    <dbReference type="NCBI Taxonomy" id="51511"/>
    <lineage>
        <taxon>Eukaryota</taxon>
        <taxon>Metazoa</taxon>
        <taxon>Chordata</taxon>
        <taxon>Tunicata</taxon>
        <taxon>Ascidiacea</taxon>
        <taxon>Phlebobranchia</taxon>
        <taxon>Cionidae</taxon>
        <taxon>Ciona</taxon>
    </lineage>
</organism>
<keyword evidence="4" id="KW-0597">Phosphoprotein</keyword>
<evidence type="ECO:0000313" key="8">
    <source>
        <dbReference type="Ensembl" id="ENSCSAVP00000017601.1"/>
    </source>
</evidence>
<dbReference type="FunFam" id="3.30.420.40:FF:000495">
    <property type="entry name" value="Heat shock protein 4b"/>
    <property type="match status" value="1"/>
</dbReference>
<dbReference type="InterPro" id="IPR018181">
    <property type="entry name" value="Heat_shock_70_CS"/>
</dbReference>
<feature type="compositionally biased region" description="Low complexity" evidence="7">
    <location>
        <begin position="823"/>
        <end position="833"/>
    </location>
</feature>
<dbReference type="Gene3D" id="3.30.420.40">
    <property type="match status" value="2"/>
</dbReference>
<dbReference type="Gene3D" id="3.90.640.10">
    <property type="entry name" value="Actin, Chain A, domain 4"/>
    <property type="match status" value="1"/>
</dbReference>
<dbReference type="AlphaFoldDB" id="H2ZJ35"/>
<keyword evidence="5" id="KW-0547">Nucleotide-binding</keyword>
<dbReference type="FunFam" id="3.30.420.40:FF:000171">
    <property type="entry name" value="Heat shock 70 kDa protein 4"/>
    <property type="match status" value="1"/>
</dbReference>
<comment type="similarity">
    <text evidence="2">Belongs to the heat shock protein 70 family.</text>
</comment>
<dbReference type="Gene3D" id="1.20.1270.10">
    <property type="match status" value="2"/>
</dbReference>
<dbReference type="Pfam" id="PF00012">
    <property type="entry name" value="HSP70"/>
    <property type="match status" value="1"/>
</dbReference>
<feature type="compositionally biased region" description="Basic and acidic residues" evidence="7">
    <location>
        <begin position="837"/>
        <end position="859"/>
    </location>
</feature>
<evidence type="ECO:0000256" key="2">
    <source>
        <dbReference type="ARBA" id="ARBA00007381"/>
    </source>
</evidence>
<dbReference type="GO" id="GO:0005829">
    <property type="term" value="C:cytosol"/>
    <property type="evidence" value="ECO:0007669"/>
    <property type="project" value="TreeGrafter"/>
</dbReference>
<name>H2ZJ35_CIOSA</name>
<keyword evidence="6" id="KW-0067">ATP-binding</keyword>
<reference evidence="9" key="1">
    <citation type="submission" date="2003-08" db="EMBL/GenBank/DDBJ databases">
        <authorList>
            <person name="Birren B."/>
            <person name="Nusbaum C."/>
            <person name="Abebe A."/>
            <person name="Abouelleil A."/>
            <person name="Adekoya E."/>
            <person name="Ait-zahra M."/>
            <person name="Allen N."/>
            <person name="Allen T."/>
            <person name="An P."/>
            <person name="Anderson M."/>
            <person name="Anderson S."/>
            <person name="Arachchi H."/>
            <person name="Armbruster J."/>
            <person name="Bachantsang P."/>
            <person name="Baldwin J."/>
            <person name="Barry A."/>
            <person name="Bayul T."/>
            <person name="Blitshsteyn B."/>
            <person name="Bloom T."/>
            <person name="Blye J."/>
            <person name="Boguslavskiy L."/>
            <person name="Borowsky M."/>
            <person name="Boukhgalter B."/>
            <person name="Brunache A."/>
            <person name="Butler J."/>
            <person name="Calixte N."/>
            <person name="Calvo S."/>
            <person name="Camarata J."/>
            <person name="Campo K."/>
            <person name="Chang J."/>
            <person name="Cheshatsang Y."/>
            <person name="Citroen M."/>
            <person name="Collymore A."/>
            <person name="Considine T."/>
            <person name="Cook A."/>
            <person name="Cooke P."/>
            <person name="Corum B."/>
            <person name="Cuomo C."/>
            <person name="David R."/>
            <person name="Dawoe T."/>
            <person name="Degray S."/>
            <person name="Dodge S."/>
            <person name="Dooley K."/>
            <person name="Dorje P."/>
            <person name="Dorjee K."/>
            <person name="Dorris L."/>
            <person name="Duffey N."/>
            <person name="Dupes A."/>
            <person name="Elkins T."/>
            <person name="Engels R."/>
            <person name="Erickson J."/>
            <person name="Farina A."/>
            <person name="Faro S."/>
            <person name="Ferreira P."/>
            <person name="Fischer H."/>
            <person name="Fitzgerald M."/>
            <person name="Foley K."/>
            <person name="Gage D."/>
            <person name="Galagan J."/>
            <person name="Gearin G."/>
            <person name="Gnerre S."/>
            <person name="Gnirke A."/>
            <person name="Goyette A."/>
            <person name="Graham J."/>
            <person name="Grandbois E."/>
            <person name="Gyaltsen K."/>
            <person name="Hafez N."/>
            <person name="Hagopian D."/>
            <person name="Hagos B."/>
            <person name="Hall J."/>
            <person name="Hatcher B."/>
            <person name="Heller A."/>
            <person name="Higgins H."/>
            <person name="Honan T."/>
            <person name="Horn A."/>
            <person name="Houde N."/>
            <person name="Hughes L."/>
            <person name="Hulme W."/>
            <person name="Husby E."/>
            <person name="Iliev I."/>
            <person name="Jaffe D."/>
            <person name="Jones C."/>
            <person name="Kamal M."/>
            <person name="Kamat A."/>
            <person name="Kamvysselis M."/>
            <person name="Karlsson E."/>
            <person name="Kells C."/>
            <person name="Kieu A."/>
            <person name="Kisner P."/>
            <person name="Kodira C."/>
            <person name="Kulbokas E."/>
            <person name="Labutti K."/>
            <person name="Lama D."/>
            <person name="Landers T."/>
            <person name="Leger J."/>
            <person name="Levine S."/>
            <person name="Lewis D."/>
            <person name="Lewis T."/>
            <person name="Lindblad-toh K."/>
            <person name="Liu X."/>
            <person name="Lokyitsang T."/>
            <person name="Lokyitsang Y."/>
            <person name="Lucien O."/>
            <person name="Lui A."/>
            <person name="Ma L.J."/>
            <person name="Mabbitt R."/>
            <person name="Macdonald J."/>
            <person name="Maclean C."/>
            <person name="Major J."/>
            <person name="Manning J."/>
            <person name="Marabella R."/>
            <person name="Maru K."/>
            <person name="Matthews C."/>
            <person name="Mauceli E."/>
            <person name="Mccarthy M."/>
            <person name="Mcdonough S."/>
            <person name="Mcghee T."/>
            <person name="Meldrim J."/>
            <person name="Meneus L."/>
            <person name="Mesirov J."/>
            <person name="Mihalev A."/>
            <person name="Mihova T."/>
            <person name="Mikkelsen T."/>
            <person name="Mlenga V."/>
            <person name="Moru K."/>
            <person name="Mozes J."/>
            <person name="Mulrain L."/>
            <person name="Munson G."/>
            <person name="Naylor J."/>
            <person name="Newes C."/>
            <person name="Nguyen C."/>
            <person name="Nguyen N."/>
            <person name="Nguyen T."/>
            <person name="Nicol R."/>
            <person name="Nielsen C."/>
            <person name="Nizzari M."/>
            <person name="Norbu C."/>
            <person name="Norbu N."/>
            <person name="O'donnell P."/>
            <person name="Okoawo O."/>
            <person name="O'leary S."/>
            <person name="Omotosho B."/>
            <person name="O'neill K."/>
            <person name="Osman S."/>
            <person name="Parker S."/>
            <person name="Perrin D."/>
            <person name="Phunkhang P."/>
            <person name="Piqani B."/>
            <person name="Purcell S."/>
            <person name="Rachupka T."/>
            <person name="Ramasamy U."/>
            <person name="Rameau R."/>
            <person name="Ray V."/>
            <person name="Raymond C."/>
            <person name="Retta R."/>
            <person name="Richardson S."/>
            <person name="Rise C."/>
            <person name="Rodriguez J."/>
            <person name="Rogers J."/>
            <person name="Rogov P."/>
            <person name="Rutman M."/>
            <person name="Schupbach R."/>
            <person name="Seaman C."/>
            <person name="Settipalli S."/>
            <person name="Sharpe T."/>
            <person name="Sheridan J."/>
            <person name="Sherpa N."/>
            <person name="Shi J."/>
            <person name="Smirnov S."/>
            <person name="Smith C."/>
            <person name="Sougnez C."/>
            <person name="Spencer B."/>
            <person name="Stalker J."/>
            <person name="Stange-thomann N."/>
            <person name="Stavropoulos S."/>
            <person name="Stetson K."/>
            <person name="Stone C."/>
            <person name="Stone S."/>
            <person name="Stubbs M."/>
            <person name="Talamas J."/>
            <person name="Tchuinga P."/>
            <person name="Tenzing P."/>
            <person name="Tesfaye S."/>
            <person name="Theodore J."/>
            <person name="Thoulutsang Y."/>
            <person name="Topham K."/>
            <person name="Towey S."/>
            <person name="Tsamla T."/>
            <person name="Tsomo N."/>
            <person name="Vallee D."/>
            <person name="Vassiliev H."/>
            <person name="Venkataraman V."/>
            <person name="Vinson J."/>
            <person name="Vo A."/>
            <person name="Wade C."/>
            <person name="Wang S."/>
            <person name="Wangchuk T."/>
            <person name="Wangdi T."/>
            <person name="Whittaker C."/>
            <person name="Wilkinson J."/>
            <person name="Wu Y."/>
            <person name="Wyman D."/>
            <person name="Yadav S."/>
            <person name="Yang S."/>
            <person name="Yang X."/>
            <person name="Yeager S."/>
            <person name="Yee E."/>
            <person name="Young G."/>
            <person name="Zainoun J."/>
            <person name="Zembeck L."/>
            <person name="Zimmer A."/>
            <person name="Zody M."/>
            <person name="Lander E."/>
        </authorList>
    </citation>
    <scope>NUCLEOTIDE SEQUENCE [LARGE SCALE GENOMIC DNA]</scope>
</reference>
<dbReference type="CDD" id="cd10228">
    <property type="entry name" value="ASKHA_NBD_HSP70_HSPA4_like"/>
    <property type="match status" value="1"/>
</dbReference>
<dbReference type="InterPro" id="IPR043129">
    <property type="entry name" value="ATPase_NBD"/>
</dbReference>
<keyword evidence="9" id="KW-1185">Reference proteome</keyword>
<dbReference type="PRINTS" id="PR00301">
    <property type="entry name" value="HEATSHOCK70"/>
</dbReference>
<dbReference type="GO" id="GO:0140662">
    <property type="term" value="F:ATP-dependent protein folding chaperone"/>
    <property type="evidence" value="ECO:0007669"/>
    <property type="project" value="InterPro"/>
</dbReference>
<dbReference type="InterPro" id="IPR029047">
    <property type="entry name" value="HSP70_peptide-bd_sf"/>
</dbReference>
<dbReference type="InterPro" id="IPR029048">
    <property type="entry name" value="HSP70_C_sf"/>
</dbReference>
<dbReference type="Gene3D" id="2.60.34.10">
    <property type="entry name" value="Substrate Binding Domain Of DNAk, Chain A, domain 1"/>
    <property type="match status" value="1"/>
</dbReference>
<evidence type="ECO:0000313" key="9">
    <source>
        <dbReference type="Proteomes" id="UP000007875"/>
    </source>
</evidence>
<dbReference type="GeneTree" id="ENSGT00940000168707"/>
<proteinExistence type="inferred from homology"/>
<feature type="region of interest" description="Disordered" evidence="7">
    <location>
        <begin position="810"/>
        <end position="859"/>
    </location>
</feature>
<dbReference type="FunFam" id="3.90.640.10:FF:000004">
    <property type="entry name" value="Heat shock 70 kDa protein 4"/>
    <property type="match status" value="1"/>
</dbReference>
<evidence type="ECO:0000256" key="1">
    <source>
        <dbReference type="ARBA" id="ARBA00004496"/>
    </source>
</evidence>
<dbReference type="GO" id="GO:0005524">
    <property type="term" value="F:ATP binding"/>
    <property type="evidence" value="ECO:0007669"/>
    <property type="project" value="UniProtKB-KW"/>
</dbReference>
<dbReference type="PANTHER" id="PTHR45639">
    <property type="entry name" value="HSC70CB, ISOFORM G-RELATED"/>
    <property type="match status" value="1"/>
</dbReference>
<evidence type="ECO:0000256" key="6">
    <source>
        <dbReference type="ARBA" id="ARBA00022840"/>
    </source>
</evidence>
<reference evidence="8" key="3">
    <citation type="submission" date="2025-09" db="UniProtKB">
        <authorList>
            <consortium name="Ensembl"/>
        </authorList>
    </citation>
    <scope>IDENTIFICATION</scope>
</reference>
<evidence type="ECO:0000256" key="7">
    <source>
        <dbReference type="SAM" id="MobiDB-lite"/>
    </source>
</evidence>
<dbReference type="SUPFAM" id="SSF53067">
    <property type="entry name" value="Actin-like ATPase domain"/>
    <property type="match status" value="2"/>
</dbReference>
<dbReference type="InterPro" id="IPR013126">
    <property type="entry name" value="Hsp_70_fam"/>
</dbReference>
<dbReference type="PANTHER" id="PTHR45639:SF4">
    <property type="entry name" value="HSC70CB, ISOFORM G"/>
    <property type="match status" value="1"/>
</dbReference>
<dbReference type="Proteomes" id="UP000007875">
    <property type="component" value="Unassembled WGS sequence"/>
</dbReference>
<dbReference type="FunFam" id="1.20.1270.10:FF:000002">
    <property type="entry name" value="Heat shock 70 kDa protein 4"/>
    <property type="match status" value="1"/>
</dbReference>